<reference evidence="1" key="2">
    <citation type="submission" date="2016-05" db="EMBL/GenBank/DDBJ databases">
        <title>Comparative analysis highlights variable genome content of wheat rusts and divergence of the mating loci.</title>
        <authorList>
            <person name="Cuomo C.A."/>
            <person name="Bakkeren G."/>
            <person name="Szabo L."/>
            <person name="Khalil H."/>
            <person name="Joly D."/>
            <person name="Goldberg J."/>
            <person name="Young S."/>
            <person name="Zeng Q."/>
            <person name="Fellers J."/>
        </authorList>
    </citation>
    <scope>NUCLEOTIDE SEQUENCE [LARGE SCALE GENOMIC DNA]</scope>
    <source>
        <strain evidence="1">1-1 BBBD Race 1</strain>
    </source>
</reference>
<keyword evidence="3" id="KW-1185">Reference proteome</keyword>
<organism evidence="1">
    <name type="scientific">Puccinia triticina (isolate 1-1 / race 1 (BBBD))</name>
    <name type="common">Brown leaf rust fungus</name>
    <dbReference type="NCBI Taxonomy" id="630390"/>
    <lineage>
        <taxon>Eukaryota</taxon>
        <taxon>Fungi</taxon>
        <taxon>Dikarya</taxon>
        <taxon>Basidiomycota</taxon>
        <taxon>Pucciniomycotina</taxon>
        <taxon>Pucciniomycetes</taxon>
        <taxon>Pucciniales</taxon>
        <taxon>Pucciniaceae</taxon>
        <taxon>Puccinia</taxon>
    </lineage>
</organism>
<evidence type="ECO:0000313" key="2">
    <source>
        <dbReference type="EnsemblFungi" id="PTTG_04213-t43_1-p1"/>
    </source>
</evidence>
<dbReference type="Proteomes" id="UP000005240">
    <property type="component" value="Unassembled WGS sequence"/>
</dbReference>
<proteinExistence type="predicted"/>
<dbReference type="AlphaFoldDB" id="A0A0C4ETT4"/>
<reference evidence="2 3" key="3">
    <citation type="journal article" date="2017" name="G3 (Bethesda)">
        <title>Comparative analysis highlights variable genome content of wheat rusts and divergence of the mating loci.</title>
        <authorList>
            <person name="Cuomo C.A."/>
            <person name="Bakkeren G."/>
            <person name="Khalil H.B."/>
            <person name="Panwar V."/>
            <person name="Joly D."/>
            <person name="Linning R."/>
            <person name="Sakthikumar S."/>
            <person name="Song X."/>
            <person name="Adiconis X."/>
            <person name="Fan L."/>
            <person name="Goldberg J.M."/>
            <person name="Levin J.Z."/>
            <person name="Young S."/>
            <person name="Zeng Q."/>
            <person name="Anikster Y."/>
            <person name="Bruce M."/>
            <person name="Wang M."/>
            <person name="Yin C."/>
            <person name="McCallum B."/>
            <person name="Szabo L.J."/>
            <person name="Hulbert S."/>
            <person name="Chen X."/>
            <person name="Fellers J.P."/>
        </authorList>
    </citation>
    <scope>NUCLEOTIDE SEQUENCE</scope>
    <source>
        <strain evidence="3">Isolate 1-1 / race 1 (BBBD)</strain>
        <strain evidence="2">isolate 1-1 / race 1 (BBBD)</strain>
    </source>
</reference>
<protein>
    <submittedName>
        <fullName evidence="1 2">Uncharacterized protein</fullName>
    </submittedName>
</protein>
<sequence length="180" mass="19639">MNTDLNRQQSAIGNLPFSNRTGVVMGGEDVPSDLQSLVSSSILKKSIPSLNTNHLSKAATENANDDQTQTSKNPGLPFDEEAKLVYGVVFSLRNMVQKLAGNVHVTCPHYTHKSYIYPFHFPDDRKFETGPQNVMEDCLAGLCELSQWIPATRRNVSKVMVYKSAGSGPSAILAWVIGAA</sequence>
<dbReference type="Gene3D" id="3.30.450.70">
    <property type="match status" value="1"/>
</dbReference>
<dbReference type="EnsemblFungi" id="PTTG_04213-t43_1">
    <property type="protein sequence ID" value="PTTG_04213-t43_1-p1"/>
    <property type="gene ID" value="PTTG_04213"/>
</dbReference>
<dbReference type="EMBL" id="ADAS02000037">
    <property type="protein sequence ID" value="OAV94697.1"/>
    <property type="molecule type" value="Genomic_DNA"/>
</dbReference>
<name>A0A0C4ETT4_PUCT1</name>
<accession>A0A0C4ETT4</accession>
<dbReference type="VEuPathDB" id="FungiDB:PTTG_04213"/>
<reference evidence="1" key="1">
    <citation type="submission" date="2009-11" db="EMBL/GenBank/DDBJ databases">
        <authorList>
            <consortium name="The Broad Institute Genome Sequencing Platform"/>
            <person name="Ward D."/>
            <person name="Feldgarden M."/>
            <person name="Earl A."/>
            <person name="Young S.K."/>
            <person name="Zeng Q."/>
            <person name="Koehrsen M."/>
            <person name="Alvarado L."/>
            <person name="Berlin A."/>
            <person name="Bochicchio J."/>
            <person name="Borenstein D."/>
            <person name="Chapman S.B."/>
            <person name="Chen Z."/>
            <person name="Engels R."/>
            <person name="Freedman E."/>
            <person name="Gellesch M."/>
            <person name="Goldberg J."/>
            <person name="Griggs A."/>
            <person name="Gujja S."/>
            <person name="Heilman E."/>
            <person name="Heiman D."/>
            <person name="Hepburn T."/>
            <person name="Howarth C."/>
            <person name="Jen D."/>
            <person name="Larson L."/>
            <person name="Lewis B."/>
            <person name="Mehta T."/>
            <person name="Park D."/>
            <person name="Pearson M."/>
            <person name="Roberts A."/>
            <person name="Saif S."/>
            <person name="Shea T."/>
            <person name="Shenoy N."/>
            <person name="Sisk P."/>
            <person name="Stolte C."/>
            <person name="Sykes S."/>
            <person name="Thomson T."/>
            <person name="Walk T."/>
            <person name="White J."/>
            <person name="Yandava C."/>
            <person name="Izard J."/>
            <person name="Baranova O.V."/>
            <person name="Blanton J.M."/>
            <person name="Tanner A.C."/>
            <person name="Dewhirst F.E."/>
            <person name="Haas B."/>
            <person name="Nusbaum C."/>
            <person name="Birren B."/>
        </authorList>
    </citation>
    <scope>NUCLEOTIDE SEQUENCE [LARGE SCALE GENOMIC DNA]</scope>
    <source>
        <strain evidence="1">1-1 BBBD Race 1</strain>
    </source>
</reference>
<evidence type="ECO:0000313" key="1">
    <source>
        <dbReference type="EMBL" id="OAV94697.1"/>
    </source>
</evidence>
<reference evidence="2" key="4">
    <citation type="submission" date="2025-05" db="UniProtKB">
        <authorList>
            <consortium name="EnsemblFungi"/>
        </authorList>
    </citation>
    <scope>IDENTIFICATION</scope>
    <source>
        <strain evidence="2">isolate 1-1 / race 1 (BBBD)</strain>
    </source>
</reference>
<evidence type="ECO:0000313" key="3">
    <source>
        <dbReference type="Proteomes" id="UP000005240"/>
    </source>
</evidence>
<dbReference type="OrthoDB" id="3364529at2759"/>
<gene>
    <name evidence="1" type="ORF">PTTG_04213</name>
</gene>
<dbReference type="STRING" id="630390.A0A0C4ETT4"/>